<dbReference type="EMBL" id="CP136336">
    <property type="protein sequence ID" value="WOB09548.1"/>
    <property type="molecule type" value="Genomic_DNA"/>
</dbReference>
<accession>A0ABZ0CXB4</accession>
<sequence length="253" mass="26181">MKTLHKILLACAPLMLVAACGGGDDSVDDRLSLADPKVRFVHAIEGGPAVGLYRDGGTIGGVNGVNYRFASNYFDVSSTAADYSVRTTAGNVQLSNVNLNPHQGDKYTFVAYAGTLGAPSTLLIEDPYNKSLTSNDARVRVVNGSNNTPNVDVYLTAPTVDINTVSPNFANVALGSAVPGTGADSHEFGANNYQLRITTAGTKNLVFNAPLSLSQNADLLLITVPSGVAAGQIKILAVTADSGVTAPELTTVP</sequence>
<dbReference type="Proteomes" id="UP001303946">
    <property type="component" value="Chromosome"/>
</dbReference>
<keyword evidence="4" id="KW-1185">Reference proteome</keyword>
<organism evidence="3 4">
    <name type="scientific">Piscinibacter gummiphilus</name>
    <dbReference type="NCBI Taxonomy" id="946333"/>
    <lineage>
        <taxon>Bacteria</taxon>
        <taxon>Pseudomonadati</taxon>
        <taxon>Pseudomonadota</taxon>
        <taxon>Betaproteobacteria</taxon>
        <taxon>Burkholderiales</taxon>
        <taxon>Sphaerotilaceae</taxon>
        <taxon>Piscinibacter</taxon>
    </lineage>
</organism>
<feature type="chain" id="PRO_5046959941" evidence="1">
    <location>
        <begin position="19"/>
        <end position="253"/>
    </location>
</feature>
<protein>
    <submittedName>
        <fullName evidence="3">DUF4397 domain-containing protein</fullName>
    </submittedName>
</protein>
<dbReference type="PROSITE" id="PS51257">
    <property type="entry name" value="PROKAR_LIPOPROTEIN"/>
    <property type="match status" value="1"/>
</dbReference>
<feature type="domain" description="DUF4397" evidence="2">
    <location>
        <begin position="37"/>
        <end position="154"/>
    </location>
</feature>
<evidence type="ECO:0000259" key="2">
    <source>
        <dbReference type="Pfam" id="PF14344"/>
    </source>
</evidence>
<evidence type="ECO:0000256" key="1">
    <source>
        <dbReference type="SAM" id="SignalP"/>
    </source>
</evidence>
<dbReference type="Pfam" id="PF14344">
    <property type="entry name" value="DUF4397"/>
    <property type="match status" value="1"/>
</dbReference>
<keyword evidence="1" id="KW-0732">Signal</keyword>
<evidence type="ECO:0000313" key="4">
    <source>
        <dbReference type="Proteomes" id="UP001303946"/>
    </source>
</evidence>
<reference evidence="3 4" key="1">
    <citation type="submission" date="2023-10" db="EMBL/GenBank/DDBJ databases">
        <title>Bacteria for the degradation of biodegradable plastic PBAT(Polybutylene adipate terephthalate).</title>
        <authorList>
            <person name="Weon H.-Y."/>
            <person name="Yeon J."/>
        </authorList>
    </citation>
    <scope>NUCLEOTIDE SEQUENCE [LARGE SCALE GENOMIC DNA]</scope>
    <source>
        <strain evidence="3 4">SBD 7-3</strain>
    </source>
</reference>
<name>A0ABZ0CXB4_9BURK</name>
<dbReference type="InterPro" id="IPR025510">
    <property type="entry name" value="DUF4397"/>
</dbReference>
<feature type="signal peptide" evidence="1">
    <location>
        <begin position="1"/>
        <end position="18"/>
    </location>
</feature>
<gene>
    <name evidence="3" type="ORF">RXV79_05670</name>
</gene>
<dbReference type="RefSeq" id="WP_316702496.1">
    <property type="nucleotide sequence ID" value="NZ_CP136336.1"/>
</dbReference>
<evidence type="ECO:0000313" key="3">
    <source>
        <dbReference type="EMBL" id="WOB09548.1"/>
    </source>
</evidence>
<proteinExistence type="predicted"/>